<gene>
    <name evidence="20" type="ORF">KC980_02820</name>
</gene>
<evidence type="ECO:0000256" key="11">
    <source>
        <dbReference type="ARBA" id="ARBA00022984"/>
    </source>
</evidence>
<evidence type="ECO:0000313" key="20">
    <source>
        <dbReference type="EMBL" id="MCA9308418.1"/>
    </source>
</evidence>
<evidence type="ECO:0000256" key="17">
    <source>
        <dbReference type="SAM" id="Phobius"/>
    </source>
</evidence>
<dbReference type="SUPFAM" id="SSF56601">
    <property type="entry name" value="beta-lactamase/transpeptidase-like"/>
    <property type="match status" value="1"/>
</dbReference>
<organism evidence="20 21">
    <name type="scientific">candidate division WWE3 bacterium</name>
    <dbReference type="NCBI Taxonomy" id="2053526"/>
    <lineage>
        <taxon>Bacteria</taxon>
        <taxon>Katanobacteria</taxon>
    </lineage>
</organism>
<dbReference type="GO" id="GO:0005886">
    <property type="term" value="C:plasma membrane"/>
    <property type="evidence" value="ECO:0007669"/>
    <property type="project" value="UniProtKB-SubCell"/>
</dbReference>
<evidence type="ECO:0000256" key="6">
    <source>
        <dbReference type="ARBA" id="ARBA00022670"/>
    </source>
</evidence>
<dbReference type="PANTHER" id="PTHR32282:SF11">
    <property type="entry name" value="PENICILLIN-BINDING PROTEIN 1B"/>
    <property type="match status" value="1"/>
</dbReference>
<dbReference type="GO" id="GO:0030288">
    <property type="term" value="C:outer membrane-bounded periplasmic space"/>
    <property type="evidence" value="ECO:0007669"/>
    <property type="project" value="TreeGrafter"/>
</dbReference>
<evidence type="ECO:0000256" key="12">
    <source>
        <dbReference type="ARBA" id="ARBA00023136"/>
    </source>
</evidence>
<dbReference type="InterPro" id="IPR023346">
    <property type="entry name" value="Lysozyme-like_dom_sf"/>
</dbReference>
<reference evidence="20" key="1">
    <citation type="submission" date="2020-04" db="EMBL/GenBank/DDBJ databases">
        <authorList>
            <person name="Zhang T."/>
        </authorList>
    </citation>
    <scope>NUCLEOTIDE SEQUENCE</scope>
    <source>
        <strain evidence="20">HKST-UBA79</strain>
    </source>
</reference>
<dbReference type="SUPFAM" id="SSF53955">
    <property type="entry name" value="Lysozyme-like"/>
    <property type="match status" value="1"/>
</dbReference>
<keyword evidence="10" id="KW-0133">Cell shape</keyword>
<keyword evidence="17" id="KW-1133">Transmembrane helix</keyword>
<dbReference type="InterPro" id="IPR001264">
    <property type="entry name" value="Glyco_trans_51"/>
</dbReference>
<dbReference type="Gene3D" id="1.10.3810.10">
    <property type="entry name" value="Biosynthetic peptidoglycan transglycosylase-like"/>
    <property type="match status" value="1"/>
</dbReference>
<comment type="similarity">
    <text evidence="3">In the N-terminal section; belongs to the glycosyltransferase 51 family.</text>
</comment>
<dbReference type="InterPro" id="IPR036950">
    <property type="entry name" value="PBP_transglycosylase"/>
</dbReference>
<comment type="subcellular location">
    <subcellularLocation>
        <location evidence="1">Cell membrane</location>
    </subcellularLocation>
</comment>
<evidence type="ECO:0000256" key="7">
    <source>
        <dbReference type="ARBA" id="ARBA00022676"/>
    </source>
</evidence>
<dbReference type="InterPro" id="IPR050396">
    <property type="entry name" value="Glycosyltr_51/Transpeptidase"/>
</dbReference>
<dbReference type="GO" id="GO:0008658">
    <property type="term" value="F:penicillin binding"/>
    <property type="evidence" value="ECO:0007669"/>
    <property type="project" value="InterPro"/>
</dbReference>
<dbReference type="InterPro" id="IPR001460">
    <property type="entry name" value="PCN-bd_Tpept"/>
</dbReference>
<evidence type="ECO:0000256" key="14">
    <source>
        <dbReference type="ARBA" id="ARBA00023316"/>
    </source>
</evidence>
<evidence type="ECO:0000256" key="15">
    <source>
        <dbReference type="ARBA" id="ARBA00034000"/>
    </source>
</evidence>
<dbReference type="GO" id="GO:0008955">
    <property type="term" value="F:peptidoglycan glycosyltransferase activity"/>
    <property type="evidence" value="ECO:0007669"/>
    <property type="project" value="UniProtKB-EC"/>
</dbReference>
<dbReference type="PANTHER" id="PTHR32282">
    <property type="entry name" value="BINDING PROTEIN TRANSPEPTIDASE, PUTATIVE-RELATED"/>
    <property type="match status" value="1"/>
</dbReference>
<evidence type="ECO:0000256" key="10">
    <source>
        <dbReference type="ARBA" id="ARBA00022960"/>
    </source>
</evidence>
<dbReference type="EMBL" id="JAGQNX010000083">
    <property type="protein sequence ID" value="MCA9308418.1"/>
    <property type="molecule type" value="Genomic_DNA"/>
</dbReference>
<dbReference type="AlphaFoldDB" id="A0A955J1Z5"/>
<proteinExistence type="inferred from homology"/>
<keyword evidence="12 17" id="KW-0472">Membrane</keyword>
<keyword evidence="4" id="KW-1003">Cell membrane</keyword>
<evidence type="ECO:0000256" key="13">
    <source>
        <dbReference type="ARBA" id="ARBA00023268"/>
    </source>
</evidence>
<name>A0A955J1Z5_UNCKA</name>
<evidence type="ECO:0000259" key="19">
    <source>
        <dbReference type="Pfam" id="PF00912"/>
    </source>
</evidence>
<comment type="catalytic activity">
    <reaction evidence="15">
        <text>Preferential cleavage: (Ac)2-L-Lys-D-Ala-|-D-Ala. Also transpeptidation of peptidyl-alanyl moieties that are N-acyl substituents of D-alanine.</text>
        <dbReference type="EC" id="3.4.16.4"/>
    </reaction>
</comment>
<evidence type="ECO:0000256" key="4">
    <source>
        <dbReference type="ARBA" id="ARBA00022475"/>
    </source>
</evidence>
<dbReference type="GO" id="GO:0006508">
    <property type="term" value="P:proteolysis"/>
    <property type="evidence" value="ECO:0007669"/>
    <property type="project" value="UniProtKB-KW"/>
</dbReference>
<dbReference type="GO" id="GO:0008360">
    <property type="term" value="P:regulation of cell shape"/>
    <property type="evidence" value="ECO:0007669"/>
    <property type="project" value="UniProtKB-KW"/>
</dbReference>
<evidence type="ECO:0000256" key="16">
    <source>
        <dbReference type="ARBA" id="ARBA00049902"/>
    </source>
</evidence>
<dbReference type="GO" id="GO:0009252">
    <property type="term" value="P:peptidoglycan biosynthetic process"/>
    <property type="evidence" value="ECO:0007669"/>
    <property type="project" value="UniProtKB-KW"/>
</dbReference>
<comment type="catalytic activity">
    <reaction evidence="16">
        <text>[GlcNAc-(1-&gt;4)-Mur2Ac(oyl-L-Ala-gamma-D-Glu-L-Lys-D-Ala-D-Ala)](n)-di-trans,octa-cis-undecaprenyl diphosphate + beta-D-GlcNAc-(1-&gt;4)-Mur2Ac(oyl-L-Ala-gamma-D-Glu-L-Lys-D-Ala-D-Ala)-di-trans,octa-cis-undecaprenyl diphosphate = [GlcNAc-(1-&gt;4)-Mur2Ac(oyl-L-Ala-gamma-D-Glu-L-Lys-D-Ala-D-Ala)](n+1)-di-trans,octa-cis-undecaprenyl diphosphate + di-trans,octa-cis-undecaprenyl diphosphate + H(+)</text>
        <dbReference type="Rhea" id="RHEA:23708"/>
        <dbReference type="Rhea" id="RHEA-COMP:9602"/>
        <dbReference type="Rhea" id="RHEA-COMP:9603"/>
        <dbReference type="ChEBI" id="CHEBI:15378"/>
        <dbReference type="ChEBI" id="CHEBI:58405"/>
        <dbReference type="ChEBI" id="CHEBI:60033"/>
        <dbReference type="ChEBI" id="CHEBI:78435"/>
        <dbReference type="EC" id="2.4.99.28"/>
    </reaction>
</comment>
<evidence type="ECO:0000256" key="1">
    <source>
        <dbReference type="ARBA" id="ARBA00004236"/>
    </source>
</evidence>
<dbReference type="InterPro" id="IPR013783">
    <property type="entry name" value="Ig-like_fold"/>
</dbReference>
<keyword evidence="9" id="KW-0378">Hydrolase</keyword>
<evidence type="ECO:0000313" key="21">
    <source>
        <dbReference type="Proteomes" id="UP000740557"/>
    </source>
</evidence>
<comment type="similarity">
    <text evidence="2">In the C-terminal section; belongs to the transpeptidase family.</text>
</comment>
<evidence type="ECO:0000256" key="3">
    <source>
        <dbReference type="ARBA" id="ARBA00007739"/>
    </source>
</evidence>
<evidence type="ECO:0000256" key="8">
    <source>
        <dbReference type="ARBA" id="ARBA00022679"/>
    </source>
</evidence>
<dbReference type="GO" id="GO:0009002">
    <property type="term" value="F:serine-type D-Ala-D-Ala carboxypeptidase activity"/>
    <property type="evidence" value="ECO:0007669"/>
    <property type="project" value="UniProtKB-EC"/>
</dbReference>
<dbReference type="Gene3D" id="2.60.40.10">
    <property type="entry name" value="Immunoglobulins"/>
    <property type="match status" value="1"/>
</dbReference>
<feature type="transmembrane region" description="Helical" evidence="17">
    <location>
        <begin position="63"/>
        <end position="91"/>
    </location>
</feature>
<dbReference type="Proteomes" id="UP000740557">
    <property type="component" value="Unassembled WGS sequence"/>
</dbReference>
<comment type="caution">
    <text evidence="20">The sequence shown here is derived from an EMBL/GenBank/DDBJ whole genome shotgun (WGS) entry which is preliminary data.</text>
</comment>
<sequence length="913" mass="101662">MLKAKISNGIADLKGKASDIKDIAYMAYTKRTNKSRRASYTRRTIRKSSGDTSSATFEKNKKLIVLTYLATFVLIGEILGFILIMGIFVFFARDLPNPNQLLIREQELSSKILDRNGKSIYEVFGEKNRVLITVDQVAPALKHATLATEDSSFYLHSGVDYLGMLRAVKNTILGQGLQGGSTITQQVVKNALLTQDRTITRKIKEFILSQQLEATYTKDEIIQMYLNETPYGGQNYGALTASKAYFDKLPSELTIAEAAYMAGLPQSPSRYSYFSSDPTAGLERKNYVLYLMNERGWIDSDGKRHYLSDEEYETALKEELQFKRGATSFEAPHFVFFVKEQLAERFGEEFVEQAGLEVTTTLDIEAQNLAQQIVSEELDGMYRYTVGNGALVATDPRTGQIIAMVGSKDYFGESYPEGCTSGITGENSCIFEPNLNVAVARRQPGSSIKPITYITMLEQGYPASYPFLDVPTTFKGEDTNYEDYNPKNYDGRYRGVISLRKSLANSLNIPAVKAVKIVGIDSMLDTAQRLGLTTFEDRSRLGLSVTLGGAETKLLEMTNAFGTFGNAGLYHKPTSILEVKDAHGNVIYKWQDDGGKRAVSAEAAYIMSDILSDDGARSDVFGFGSLLNIPGHDVAVKTGTTDDKRDNYAVGYTKDIATGVWIGNNNNEAMSPFVESGVSGATPIWHRFMKEYLALKELPRDDFVAPEGVHKITIDELTGALPYRDRPTRDEWFIKGNEPTAPSPWYQHLEICKKDGLIANDSCKKADETDVKTFIKVTAERSEWQDDVDFWVGEHYKDDDSYFPPTAISGLEFDDKGSVKKNTEPKVSFTGLSDGDEVPLDFRLNVEVSSPNDINEVRIYRDGDKVTEDGSAPYGYNFNFEFSQIGTHEFSAIAEDEDGREGRKTIKLKVVGD</sequence>
<evidence type="ECO:0000256" key="5">
    <source>
        <dbReference type="ARBA" id="ARBA00022645"/>
    </source>
</evidence>
<feature type="domain" description="Penicillin-binding protein transpeptidase" evidence="18">
    <location>
        <begin position="389"/>
        <end position="654"/>
    </location>
</feature>
<dbReference type="Pfam" id="PF00912">
    <property type="entry name" value="Transgly"/>
    <property type="match status" value="1"/>
</dbReference>
<dbReference type="Pfam" id="PF17957">
    <property type="entry name" value="Big_7"/>
    <property type="match status" value="1"/>
</dbReference>
<protein>
    <submittedName>
        <fullName evidence="20">Penicillin-binding protein</fullName>
    </submittedName>
</protein>
<dbReference type="InterPro" id="IPR012338">
    <property type="entry name" value="Beta-lactam/transpept-like"/>
</dbReference>
<dbReference type="Pfam" id="PF00905">
    <property type="entry name" value="Transpeptidase"/>
    <property type="match status" value="1"/>
</dbReference>
<dbReference type="FunFam" id="1.10.3810.10:FF:000001">
    <property type="entry name" value="Penicillin-binding protein 1A"/>
    <property type="match status" value="1"/>
</dbReference>
<dbReference type="GO" id="GO:0071555">
    <property type="term" value="P:cell wall organization"/>
    <property type="evidence" value="ECO:0007669"/>
    <property type="project" value="UniProtKB-KW"/>
</dbReference>
<evidence type="ECO:0000259" key="18">
    <source>
        <dbReference type="Pfam" id="PF00905"/>
    </source>
</evidence>
<keyword evidence="17" id="KW-0812">Transmembrane</keyword>
<reference evidence="20" key="2">
    <citation type="journal article" date="2021" name="Microbiome">
        <title>Successional dynamics and alternative stable states in a saline activated sludge microbial community over 9 years.</title>
        <authorList>
            <person name="Wang Y."/>
            <person name="Ye J."/>
            <person name="Ju F."/>
            <person name="Liu L."/>
            <person name="Boyd J.A."/>
            <person name="Deng Y."/>
            <person name="Parks D.H."/>
            <person name="Jiang X."/>
            <person name="Yin X."/>
            <person name="Woodcroft B.J."/>
            <person name="Tyson G.W."/>
            <person name="Hugenholtz P."/>
            <person name="Polz M.F."/>
            <person name="Zhang T."/>
        </authorList>
    </citation>
    <scope>NUCLEOTIDE SEQUENCE</scope>
    <source>
        <strain evidence="20">HKST-UBA79</strain>
    </source>
</reference>
<keyword evidence="5" id="KW-0121">Carboxypeptidase</keyword>
<feature type="domain" description="Glycosyl transferase family 51" evidence="19">
    <location>
        <begin position="117"/>
        <end position="292"/>
    </location>
</feature>
<keyword evidence="7" id="KW-0328">Glycosyltransferase</keyword>
<keyword evidence="11" id="KW-0573">Peptidoglycan synthesis</keyword>
<evidence type="ECO:0000256" key="2">
    <source>
        <dbReference type="ARBA" id="ARBA00007090"/>
    </source>
</evidence>
<keyword evidence="8" id="KW-0808">Transferase</keyword>
<keyword evidence="14" id="KW-0961">Cell wall biogenesis/degradation</keyword>
<accession>A0A955J1Z5</accession>
<keyword evidence="13" id="KW-0511">Multifunctional enzyme</keyword>
<keyword evidence="6" id="KW-0645">Protease</keyword>
<dbReference type="Gene3D" id="3.40.710.10">
    <property type="entry name" value="DD-peptidase/beta-lactamase superfamily"/>
    <property type="match status" value="1"/>
</dbReference>
<evidence type="ECO:0000256" key="9">
    <source>
        <dbReference type="ARBA" id="ARBA00022801"/>
    </source>
</evidence>